<dbReference type="PANTHER" id="PTHR38011">
    <property type="entry name" value="DIHYDROFOLATE REDUCTASE FAMILY PROTEIN (AFU_ORTHOLOGUE AFUA_8G06820)"/>
    <property type="match status" value="1"/>
</dbReference>
<evidence type="ECO:0000313" key="3">
    <source>
        <dbReference type="Proteomes" id="UP000093748"/>
    </source>
</evidence>
<protein>
    <recommendedName>
        <fullName evidence="1">Bacterial bifunctional deaminase-reductase C-terminal domain-containing protein</fullName>
    </recommendedName>
</protein>
<feature type="domain" description="Bacterial bifunctional deaminase-reductase C-terminal" evidence="1">
    <location>
        <begin position="3"/>
        <end position="172"/>
    </location>
</feature>
<proteinExistence type="predicted"/>
<evidence type="ECO:0000259" key="1">
    <source>
        <dbReference type="Pfam" id="PF01872"/>
    </source>
</evidence>
<dbReference type="SUPFAM" id="SSF53597">
    <property type="entry name" value="Dihydrofolate reductase-like"/>
    <property type="match status" value="1"/>
</dbReference>
<dbReference type="EMBL" id="LZTJ01000012">
    <property type="protein sequence ID" value="OBP77515.1"/>
    <property type="molecule type" value="Genomic_DNA"/>
</dbReference>
<evidence type="ECO:0000313" key="2">
    <source>
        <dbReference type="EMBL" id="OBP77515.1"/>
    </source>
</evidence>
<dbReference type="Pfam" id="PF01872">
    <property type="entry name" value="RibD_C"/>
    <property type="match status" value="1"/>
</dbReference>
<dbReference type="RefSeq" id="WP_032929111.1">
    <property type="nucleotide sequence ID" value="NZ_LZTH01000012.1"/>
</dbReference>
<name>A0A1A5JFZ5_RHILI</name>
<organism evidence="2 3">
    <name type="scientific">Rhizobium loti</name>
    <name type="common">Mesorhizobium loti</name>
    <dbReference type="NCBI Taxonomy" id="381"/>
    <lineage>
        <taxon>Bacteria</taxon>
        <taxon>Pseudomonadati</taxon>
        <taxon>Pseudomonadota</taxon>
        <taxon>Alphaproteobacteria</taxon>
        <taxon>Hyphomicrobiales</taxon>
        <taxon>Phyllobacteriaceae</taxon>
        <taxon>Mesorhizobium</taxon>
    </lineage>
</organism>
<comment type="caution">
    <text evidence="2">The sequence shown here is derived from an EMBL/GenBank/DDBJ whole genome shotgun (WGS) entry which is preliminary data.</text>
</comment>
<accession>A0A1A5JFZ5</accession>
<dbReference type="InterPro" id="IPR024072">
    <property type="entry name" value="DHFR-like_dom_sf"/>
</dbReference>
<dbReference type="InterPro" id="IPR002734">
    <property type="entry name" value="RibDG_C"/>
</dbReference>
<dbReference type="AlphaFoldDB" id="A0A1A5JFZ5"/>
<gene>
    <name evidence="2" type="ORF">BAE39_16110</name>
</gene>
<dbReference type="OrthoDB" id="7342392at2"/>
<sequence length="180" mass="20372">MRKLIETTLMSLDGVVGSPWSWTGSYFDAESRGHALAALDRYDAFLFGRVTYETFAATWSQVRDDAYLNRINAMPKYVASTTLRETTWNATLLKGDVVEEIRRLKQQPGKDLIKYGTGKLDRTLLEHHLVDEIQVWIIPVIVGKGQHLYDAIDPASLKLKLEAQKVFGNGSVLLTYVPER</sequence>
<reference evidence="3" key="1">
    <citation type="submission" date="2016-06" db="EMBL/GenBank/DDBJ databases">
        <title>NZP2037 Pacbio-Illumina hybrid assembly.</title>
        <authorList>
            <person name="Ramsay J.P."/>
        </authorList>
    </citation>
    <scope>NUCLEOTIDE SEQUENCE [LARGE SCALE GENOMIC DNA]</scope>
    <source>
        <strain evidence="3">R7ANS::ICEMlSym2042</strain>
    </source>
</reference>
<dbReference type="Gene3D" id="3.40.430.10">
    <property type="entry name" value="Dihydrofolate Reductase, subunit A"/>
    <property type="match status" value="1"/>
</dbReference>
<dbReference type="InterPro" id="IPR050765">
    <property type="entry name" value="Riboflavin_Biosynth_HTPR"/>
</dbReference>
<dbReference type="PANTHER" id="PTHR38011:SF11">
    <property type="entry name" value="2,5-DIAMINO-6-RIBOSYLAMINO-4(3H)-PYRIMIDINONE 5'-PHOSPHATE REDUCTASE"/>
    <property type="match status" value="1"/>
</dbReference>
<dbReference type="Proteomes" id="UP000093748">
    <property type="component" value="Unassembled WGS sequence"/>
</dbReference>
<dbReference type="GeneID" id="66685597"/>
<dbReference type="GO" id="GO:0009231">
    <property type="term" value="P:riboflavin biosynthetic process"/>
    <property type="evidence" value="ECO:0007669"/>
    <property type="project" value="InterPro"/>
</dbReference>
<dbReference type="GO" id="GO:0008703">
    <property type="term" value="F:5-amino-6-(5-phosphoribosylamino)uracil reductase activity"/>
    <property type="evidence" value="ECO:0007669"/>
    <property type="project" value="InterPro"/>
</dbReference>